<protein>
    <recommendedName>
        <fullName evidence="1">DUF7660 domain-containing protein</fullName>
    </recommendedName>
</protein>
<dbReference type="Proteomes" id="UP000541583">
    <property type="component" value="Unassembled WGS sequence"/>
</dbReference>
<dbReference type="EMBL" id="JACHCB010000012">
    <property type="protein sequence ID" value="MBB6111381.1"/>
    <property type="molecule type" value="Genomic_DNA"/>
</dbReference>
<organism evidence="2 3">
    <name type="scientific">Mucilaginibacter lappiensis</name>
    <dbReference type="NCBI Taxonomy" id="354630"/>
    <lineage>
        <taxon>Bacteria</taxon>
        <taxon>Pseudomonadati</taxon>
        <taxon>Bacteroidota</taxon>
        <taxon>Sphingobacteriia</taxon>
        <taxon>Sphingobacteriales</taxon>
        <taxon>Sphingobacteriaceae</taxon>
        <taxon>Mucilaginibacter</taxon>
    </lineage>
</organism>
<evidence type="ECO:0000259" key="1">
    <source>
        <dbReference type="Pfam" id="PF24693"/>
    </source>
</evidence>
<proteinExistence type="predicted"/>
<dbReference type="InterPro" id="IPR056077">
    <property type="entry name" value="DUF7660"/>
</dbReference>
<feature type="domain" description="DUF7660" evidence="1">
    <location>
        <begin position="13"/>
        <end position="80"/>
    </location>
</feature>
<dbReference type="RefSeq" id="WP_076375753.1">
    <property type="nucleotide sequence ID" value="NZ_FTMG01000012.1"/>
</dbReference>
<keyword evidence="3" id="KW-1185">Reference proteome</keyword>
<reference evidence="2 3" key="1">
    <citation type="submission" date="2020-08" db="EMBL/GenBank/DDBJ databases">
        <title>Genomic Encyclopedia of Type Strains, Phase IV (KMG-V): Genome sequencing to study the core and pangenomes of soil and plant-associated prokaryotes.</title>
        <authorList>
            <person name="Whitman W."/>
        </authorList>
    </citation>
    <scope>NUCLEOTIDE SEQUENCE [LARGE SCALE GENOMIC DNA]</scope>
    <source>
        <strain evidence="2 3">ANJLi2</strain>
    </source>
</reference>
<evidence type="ECO:0000313" key="2">
    <source>
        <dbReference type="EMBL" id="MBB6111381.1"/>
    </source>
</evidence>
<evidence type="ECO:0000313" key="3">
    <source>
        <dbReference type="Proteomes" id="UP000541583"/>
    </source>
</evidence>
<sequence>MSNQISETEITDRKSFIKFLGSLRNELENNTGTWKNTSLSDFLEALETYADDIQGYYDNVHPGINADIPSWRTFADILKALRCRSE</sequence>
<dbReference type="Pfam" id="PF24693">
    <property type="entry name" value="DUF7660"/>
    <property type="match status" value="1"/>
</dbReference>
<accession>A0ABR6PP30</accession>
<gene>
    <name evidence="2" type="ORF">HDF23_004151</name>
</gene>
<comment type="caution">
    <text evidence="2">The sequence shown here is derived from an EMBL/GenBank/DDBJ whole genome shotgun (WGS) entry which is preliminary data.</text>
</comment>
<name>A0ABR6PP30_9SPHI</name>